<comment type="caution">
    <text evidence="3">The sequence shown here is derived from an EMBL/GenBank/DDBJ whole genome shotgun (WGS) entry which is preliminary data.</text>
</comment>
<organism evidence="3 4">
    <name type="scientific">Gloeocapsopsis crepidinum LEGE 06123</name>
    <dbReference type="NCBI Taxonomy" id="588587"/>
    <lineage>
        <taxon>Bacteria</taxon>
        <taxon>Bacillati</taxon>
        <taxon>Cyanobacteriota</taxon>
        <taxon>Cyanophyceae</taxon>
        <taxon>Oscillatoriophycideae</taxon>
        <taxon>Chroococcales</taxon>
        <taxon>Chroococcaceae</taxon>
        <taxon>Gloeocapsopsis</taxon>
    </lineage>
</organism>
<keyword evidence="1" id="KW-0812">Transmembrane</keyword>
<dbReference type="EMBL" id="JADEWN010000051">
    <property type="protein sequence ID" value="MBE9192272.1"/>
    <property type="molecule type" value="Genomic_DNA"/>
</dbReference>
<evidence type="ECO:0000256" key="1">
    <source>
        <dbReference type="SAM" id="Phobius"/>
    </source>
</evidence>
<evidence type="ECO:0000313" key="4">
    <source>
        <dbReference type="Proteomes" id="UP000651156"/>
    </source>
</evidence>
<feature type="chain" id="PRO_5045951490" description="LPXTG cell wall anchor domain-containing protein" evidence="2">
    <location>
        <begin position="29"/>
        <end position="115"/>
    </location>
</feature>
<dbReference type="Proteomes" id="UP000651156">
    <property type="component" value="Unassembled WGS sequence"/>
</dbReference>
<protein>
    <recommendedName>
        <fullName evidence="5">LPXTG cell wall anchor domain-containing protein</fullName>
    </recommendedName>
</protein>
<keyword evidence="2" id="KW-0732">Signal</keyword>
<name>A0ABR9UVG5_9CHRO</name>
<keyword evidence="4" id="KW-1185">Reference proteome</keyword>
<feature type="signal peptide" evidence="2">
    <location>
        <begin position="1"/>
        <end position="28"/>
    </location>
</feature>
<keyword evidence="1" id="KW-0472">Membrane</keyword>
<evidence type="ECO:0000256" key="2">
    <source>
        <dbReference type="SAM" id="SignalP"/>
    </source>
</evidence>
<feature type="transmembrane region" description="Helical" evidence="1">
    <location>
        <begin position="57"/>
        <end position="74"/>
    </location>
</feature>
<evidence type="ECO:0000313" key="3">
    <source>
        <dbReference type="EMBL" id="MBE9192272.1"/>
    </source>
</evidence>
<sequence>MKPSHLITLVSVAAIVGTTFVTSSPAQACPFSSKLSANSVNQSSPSINPTTTNNSNLAGFTLLSGLLAVGGIYLSRRSRQSDPVIDRAEYEALEMIDTPAVEQVVEERELVGSRK</sequence>
<reference evidence="3 4" key="1">
    <citation type="submission" date="2020-10" db="EMBL/GenBank/DDBJ databases">
        <authorList>
            <person name="Castelo-Branco R."/>
            <person name="Eusebio N."/>
            <person name="Adriana R."/>
            <person name="Vieira A."/>
            <person name="Brugerolle De Fraissinette N."/>
            <person name="Rezende De Castro R."/>
            <person name="Schneider M.P."/>
            <person name="Vasconcelos V."/>
            <person name="Leao P.N."/>
        </authorList>
    </citation>
    <scope>NUCLEOTIDE SEQUENCE [LARGE SCALE GENOMIC DNA]</scope>
    <source>
        <strain evidence="3 4">LEGE 06123</strain>
    </source>
</reference>
<gene>
    <name evidence="3" type="ORF">IQ230_18315</name>
</gene>
<dbReference type="RefSeq" id="WP_193933706.1">
    <property type="nucleotide sequence ID" value="NZ_CAWPMZ010000087.1"/>
</dbReference>
<evidence type="ECO:0008006" key="5">
    <source>
        <dbReference type="Google" id="ProtNLM"/>
    </source>
</evidence>
<proteinExistence type="predicted"/>
<keyword evidence="1" id="KW-1133">Transmembrane helix</keyword>
<accession>A0ABR9UVG5</accession>